<comment type="similarity">
    <text evidence="1">Belongs to the bacterial solute-binding protein 1 family.</text>
</comment>
<dbReference type="GO" id="GO:0015768">
    <property type="term" value="P:maltose transport"/>
    <property type="evidence" value="ECO:0007669"/>
    <property type="project" value="TreeGrafter"/>
</dbReference>
<organism evidence="5 6">
    <name type="scientific">Staphylothermus marinus (strain ATCC 43588 / DSM 3639 / JCM 9404 / F1)</name>
    <dbReference type="NCBI Taxonomy" id="399550"/>
    <lineage>
        <taxon>Archaea</taxon>
        <taxon>Thermoproteota</taxon>
        <taxon>Thermoprotei</taxon>
        <taxon>Desulfurococcales</taxon>
        <taxon>Desulfurococcaceae</taxon>
        <taxon>Staphylothermus</taxon>
    </lineage>
</organism>
<dbReference type="OrthoDB" id="84837at2157"/>
<dbReference type="EMBL" id="CP000575">
    <property type="protein sequence ID" value="ABN69221.1"/>
    <property type="molecule type" value="Genomic_DNA"/>
</dbReference>
<evidence type="ECO:0000256" key="3">
    <source>
        <dbReference type="ARBA" id="ARBA00022729"/>
    </source>
</evidence>
<dbReference type="InterPro" id="IPR006059">
    <property type="entry name" value="SBP"/>
</dbReference>
<evidence type="ECO:0000256" key="4">
    <source>
        <dbReference type="SAM" id="Phobius"/>
    </source>
</evidence>
<dbReference type="HOGENOM" id="CLU_031522_0_0_2"/>
<dbReference type="Proteomes" id="UP000000254">
    <property type="component" value="Chromosome"/>
</dbReference>
<dbReference type="KEGG" id="smr:Smar_0108"/>
<keyword evidence="2" id="KW-0813">Transport</keyword>
<name>A3DKR1_STAMF</name>
<dbReference type="GeneID" id="4906819"/>
<gene>
    <name evidence="5" type="ordered locus">Smar_0108</name>
</gene>
<dbReference type="GO" id="GO:0042956">
    <property type="term" value="P:maltodextrin transmembrane transport"/>
    <property type="evidence" value="ECO:0007669"/>
    <property type="project" value="TreeGrafter"/>
</dbReference>
<dbReference type="PANTHER" id="PTHR30061">
    <property type="entry name" value="MALTOSE-BINDING PERIPLASMIC PROTEIN"/>
    <property type="match status" value="1"/>
</dbReference>
<dbReference type="GO" id="GO:1901982">
    <property type="term" value="F:maltose binding"/>
    <property type="evidence" value="ECO:0007669"/>
    <property type="project" value="TreeGrafter"/>
</dbReference>
<evidence type="ECO:0000313" key="6">
    <source>
        <dbReference type="Proteomes" id="UP000000254"/>
    </source>
</evidence>
<dbReference type="eggNOG" id="arCOG00152">
    <property type="taxonomic scope" value="Archaea"/>
</dbReference>
<accession>A3DKR1</accession>
<evidence type="ECO:0000256" key="1">
    <source>
        <dbReference type="ARBA" id="ARBA00008520"/>
    </source>
</evidence>
<evidence type="ECO:0000313" key="5">
    <source>
        <dbReference type="EMBL" id="ABN69221.1"/>
    </source>
</evidence>
<dbReference type="STRING" id="399550.Smar_0108"/>
<dbReference type="GO" id="GO:0055052">
    <property type="term" value="C:ATP-binding cassette (ABC) transporter complex, substrate-binding subunit-containing"/>
    <property type="evidence" value="ECO:0007669"/>
    <property type="project" value="TreeGrafter"/>
</dbReference>
<keyword evidence="4" id="KW-0812">Transmembrane</keyword>
<keyword evidence="6" id="KW-1185">Reference proteome</keyword>
<keyword evidence="4" id="KW-1133">Transmembrane helix</keyword>
<sequence length="549" mass="61608">MANALTRLQAIIITIIIIVAVVAGIAVWMQTGGGGAPVTVELTGNLETDIINIGKALQDNGVNTVKYTVWSGGDPNSVMRIYGIVEAAERINKIWSDHGINVKIEVSTYYASNPNSVYQDYLSKWGLGQAPDIMANGYVYIASLADEGYVLDLTDYLNKYTSFLNNFYQSLITVMKYKGRIYGIPQDTEARPIYIRKDVATCAGIDLSGLAEKVKNGEFTWKDLYNLAKQAKDKGCAEWGLIHRKGSAHPDLIQFIYAYGGKLYDENTGKLVLDKEAVYKWFATEKAFVDAGLLPSDMMSWDWGKQIHPTVVDGKTFAFIGGVWHWTEWQTKSYYTDPNTGELRPLTAEEVKKFFYYTLFPAGEPGKKPVTLSQPFAWMINSKAGYQNPDYDRLKDIYHKLAFLLVVKASDPDIIALHSIMSSHLPVTKEAADLLGNKQWIDNLKSLSFILSDKVRNEIKSIVEKTANSINIEFLKNVTYMLEYTTFTPMHPQYPKLADYFADAIDKVLRGQMSPEDAVNYLVQKINADPDLKDNTEIIGEIPTGWSFP</sequence>
<reference evidence="5 6" key="2">
    <citation type="journal article" date="2009" name="Stand. Genomic Sci.">
        <title>Complete genome sequence of Staphylothermus marinus Stetter and Fiala 1986 type strain F1.</title>
        <authorList>
            <person name="Anderson I.J."/>
            <person name="Sun H."/>
            <person name="Lapidus A."/>
            <person name="Copeland A."/>
            <person name="Glavina Del Rio T."/>
            <person name="Tice H."/>
            <person name="Dalin E."/>
            <person name="Lucas S."/>
            <person name="Barry K."/>
            <person name="Land M."/>
            <person name="Richardson P."/>
            <person name="Huber H."/>
            <person name="Kyrpides N.C."/>
        </authorList>
    </citation>
    <scope>NUCLEOTIDE SEQUENCE [LARGE SCALE GENOMIC DNA]</scope>
    <source>
        <strain evidence="6">ATCC 43588 / DSM 3639 / JCM 9404 / F1</strain>
    </source>
</reference>
<dbReference type="SUPFAM" id="SSF53850">
    <property type="entry name" value="Periplasmic binding protein-like II"/>
    <property type="match status" value="1"/>
</dbReference>
<protein>
    <submittedName>
        <fullName evidence="5">Extracellular solute-binding protein, family 1</fullName>
    </submittedName>
</protein>
<keyword evidence="4" id="KW-0472">Membrane</keyword>
<dbReference type="PANTHER" id="PTHR30061:SF50">
    <property type="entry name" value="MALTOSE_MALTODEXTRIN-BINDING PERIPLASMIC PROTEIN"/>
    <property type="match status" value="1"/>
</dbReference>
<proteinExistence type="inferred from homology"/>
<feature type="transmembrane region" description="Helical" evidence="4">
    <location>
        <begin position="7"/>
        <end position="29"/>
    </location>
</feature>
<evidence type="ECO:0000256" key="2">
    <source>
        <dbReference type="ARBA" id="ARBA00022448"/>
    </source>
</evidence>
<dbReference type="RefSeq" id="WP_011838412.1">
    <property type="nucleotide sequence ID" value="NC_009033.1"/>
</dbReference>
<dbReference type="Gene3D" id="3.40.190.10">
    <property type="entry name" value="Periplasmic binding protein-like II"/>
    <property type="match status" value="1"/>
</dbReference>
<reference evidence="6" key="1">
    <citation type="journal article" date="2009" name="BMC Genomics">
        <title>The complete genome sequence of Staphylothermus marinus reveals differences in sulfur metabolism among heterotrophic Crenarchaeota.</title>
        <authorList>
            <person name="Anderson I.J."/>
            <person name="Dharmarajan L."/>
            <person name="Rodriguez J."/>
            <person name="Hooper S."/>
            <person name="Porat I."/>
            <person name="Ulrich L.E."/>
            <person name="Elkins J.G."/>
            <person name="Mavromatis K."/>
            <person name="Sun H."/>
            <person name="Land M."/>
            <person name="Lapidus A."/>
            <person name="Lucas S."/>
            <person name="Barry K."/>
            <person name="Huber H."/>
            <person name="Zhulin I.B."/>
            <person name="Whitman W.B."/>
            <person name="Mukhopadhyay B."/>
            <person name="Woese C."/>
            <person name="Bristow J."/>
            <person name="Kyrpides N."/>
        </authorList>
    </citation>
    <scope>NUCLEOTIDE SEQUENCE [LARGE SCALE GENOMIC DNA]</scope>
    <source>
        <strain evidence="6">ATCC 43588 / DSM 3639 / JCM 9404 / F1</strain>
    </source>
</reference>
<keyword evidence="3" id="KW-0732">Signal</keyword>
<dbReference type="Pfam" id="PF01547">
    <property type="entry name" value="SBP_bac_1"/>
    <property type="match status" value="1"/>
</dbReference>
<dbReference type="AlphaFoldDB" id="A3DKR1"/>